<dbReference type="EMBL" id="CP006704">
    <property type="protein sequence ID" value="AIJ45427.1"/>
    <property type="molecule type" value="Genomic_DNA"/>
</dbReference>
<gene>
    <name evidence="3" type="ORF">O987_06345</name>
</gene>
<keyword evidence="2" id="KW-0472">Membrane</keyword>
<evidence type="ECO:0000256" key="1">
    <source>
        <dbReference type="SAM" id="MobiDB-lite"/>
    </source>
</evidence>
<accession>A0A076PQ04</accession>
<evidence type="ECO:0000256" key="2">
    <source>
        <dbReference type="SAM" id="Phobius"/>
    </source>
</evidence>
<evidence type="ECO:0000313" key="4">
    <source>
        <dbReference type="Proteomes" id="UP000028782"/>
    </source>
</evidence>
<feature type="region of interest" description="Disordered" evidence="1">
    <location>
        <begin position="80"/>
        <end position="100"/>
    </location>
</feature>
<proteinExistence type="predicted"/>
<keyword evidence="2" id="KW-1133">Transmembrane helix</keyword>
<dbReference type="KEGG" id="ctes:O987_06345"/>
<organism evidence="3 4">
    <name type="scientific">Comamonas testosteroni TK102</name>
    <dbReference type="NCBI Taxonomy" id="1392005"/>
    <lineage>
        <taxon>Bacteria</taxon>
        <taxon>Pseudomonadati</taxon>
        <taxon>Pseudomonadota</taxon>
        <taxon>Betaproteobacteria</taxon>
        <taxon>Burkholderiales</taxon>
        <taxon>Comamonadaceae</taxon>
        <taxon>Comamonas</taxon>
    </lineage>
</organism>
<keyword evidence="2" id="KW-0812">Transmembrane</keyword>
<name>A0A076PQ04_COMTE</name>
<evidence type="ECO:0000313" key="3">
    <source>
        <dbReference type="EMBL" id="AIJ45427.1"/>
    </source>
</evidence>
<reference evidence="3 4" key="1">
    <citation type="journal article" date="2014" name="Genome Announc.">
        <title>Complete Genome Sequence of Polychlorinated Biphenyl Degrader Comamonas testosteroni TK102 (NBRC 109938).</title>
        <authorList>
            <person name="Fukuda K."/>
            <person name="Hosoyama A."/>
            <person name="Tsuchikane K."/>
            <person name="Ohji S."/>
            <person name="Yamazoe A."/>
            <person name="Fujita N."/>
            <person name="Shintani M."/>
            <person name="Kimbara K."/>
        </authorList>
    </citation>
    <scope>NUCLEOTIDE SEQUENCE [LARGE SCALE GENOMIC DNA]</scope>
    <source>
        <strain evidence="3">TK102</strain>
    </source>
</reference>
<dbReference type="Proteomes" id="UP000028782">
    <property type="component" value="Chromosome"/>
</dbReference>
<feature type="transmembrane region" description="Helical" evidence="2">
    <location>
        <begin position="322"/>
        <end position="342"/>
    </location>
</feature>
<dbReference type="AlphaFoldDB" id="A0A076PQ04"/>
<protein>
    <submittedName>
        <fullName evidence="3">Uncharacterized protein</fullName>
    </submittedName>
</protein>
<sequence>MAGFGIGQGLGTIRDTKTMSGVVPSGEMCWPHESATSGCLVNFDRTSLTTMPDGSIQSGGSFTMYKGGVGGKACTLEAPQDPGSTVEEKCEQSGSYTDSKGTHSLCLDAPKCEGGFMGTVSYLGGEVCIKDKGGNVIETSKDTIKKNEDGSTDKVTEKTTCKGNTCTTEKTTTNTTTNNTSSSSTTTKTESKEDYCKANASAAQCKDDEEKEGSFGGSCQSGFTCEGDALQCAQLKEQHKRNCEMMEKDTDANSLTNKALNGTDDKSADALKASAGQVNVGSTFDQSGLGWGSSCPADPEIQLNFGSQSSFTIPFSRICGPLGVLSLAGVGITLLGCGVWVLGGKKEG</sequence>
<dbReference type="HOGENOM" id="CLU_908002_0_0_4"/>